<dbReference type="Proteomes" id="UP000673821">
    <property type="component" value="Unassembled WGS sequence"/>
</dbReference>
<gene>
    <name evidence="2" type="ORF">R69776_07735</name>
</gene>
<evidence type="ECO:0000259" key="1">
    <source>
        <dbReference type="PROSITE" id="PS50222"/>
    </source>
</evidence>
<reference evidence="2 3" key="1">
    <citation type="submission" date="2021-02" db="EMBL/GenBank/DDBJ databases">
        <authorList>
            <person name="Vanwijnsberghe S."/>
        </authorList>
    </citation>
    <scope>NUCLEOTIDE SEQUENCE [LARGE SCALE GENOMIC DNA]</scope>
    <source>
        <strain evidence="2 3">R-69776</strain>
    </source>
</reference>
<protein>
    <recommendedName>
        <fullName evidence="1">EF-hand domain-containing protein</fullName>
    </recommendedName>
</protein>
<sequence length="871" mass="98799">MHKPITSRLAKKQLRSVEELSRTLIKTYTNEFADIEARILSLRIGALNNGKPVWWEKRPQKLKCLLDFLELERDDLAVSRKSGRYTFEFSAFPGVPPLDLRREDIWEISELVLMQGDMRVQQNRYQSKPTLRYWLEGIGLTPGKIQWLQIEDAVEYQMLTRKLAAVGRHDIIFVKSLSDVLENDFERLFDPSPLILAIRDDVTAKTLKPFAIHRPDAPRLIVSPFPPPISGPRANSDTNADLAKLVDIESLAWSLKPNWRQSMLQWLDERMNGLEANTLFTSEAAQSLLDKFDPDGQWFVSVEEILILCQAIDEAKERKLQKAMESNGNASVLLELLLGRNESQSDLIEQLIAARWKRWDLPWMDGVAVDDWRVLSNNLCEFDALLERAIIAPSPKGYDFANPIVARLLLRNYLFTVLRTGETTSWAPACFDAQRRPMLDAALDAVPIEVLENLSERIMQDQNSVGVVGAVEALFVAIGRRIIRSEPVSDELGALTGHILNRISNEHGLAIPLSRSLATPEAQLEWTSVCWAWSLATAPVKGWTQSWLFPGWRAALPEKLDDWLNVPGRHGHAGLADDWTNLAVPMQRFLSVVERWTASLDKPLLYEYMPSVFRLAFLAHAAAGKWQADRDWWHGVFGEPAAEQALLDLMAARGTSLDAFVARVWWPSLIRHLDQCFGENSPRWQRSIPDGFGGNANVATRSSIFARVMERLEPTAGEALLQLDGKARHFLSSNPGLLSPPFKRALLKLVTGNEDFSLNPWEIPSFLSRFGPETAPELESLLSHDKLGQVAARHLWEWRPSEADRLMRKKRALSPMAMKHLVLSCPVDAIAIAIAQLQKEPEFLSLEERRQWVYYHLPDSRQHANALLQLL</sequence>
<dbReference type="RefSeq" id="WP_200661223.1">
    <property type="nucleotide sequence ID" value="NZ_CAJNBH010000042.1"/>
</dbReference>
<dbReference type="InterPro" id="IPR002048">
    <property type="entry name" value="EF_hand_dom"/>
</dbReference>
<evidence type="ECO:0000313" key="3">
    <source>
        <dbReference type="Proteomes" id="UP000673821"/>
    </source>
</evidence>
<dbReference type="EMBL" id="CAJNBH010000042">
    <property type="protein sequence ID" value="CAE6855856.1"/>
    <property type="molecule type" value="Genomic_DNA"/>
</dbReference>
<dbReference type="PROSITE" id="PS50222">
    <property type="entry name" value="EF_HAND_2"/>
    <property type="match status" value="1"/>
</dbReference>
<comment type="caution">
    <text evidence="2">The sequence shown here is derived from an EMBL/GenBank/DDBJ whole genome shotgun (WGS) entry which is preliminary data.</text>
</comment>
<accession>A0ABN7N669</accession>
<name>A0ABN7N669_9BURK</name>
<feature type="domain" description="EF-hand" evidence="1">
    <location>
        <begin position="280"/>
        <end position="315"/>
    </location>
</feature>
<keyword evidence="3" id="KW-1185">Reference proteome</keyword>
<evidence type="ECO:0000313" key="2">
    <source>
        <dbReference type="EMBL" id="CAE6855856.1"/>
    </source>
</evidence>
<proteinExistence type="predicted"/>
<organism evidence="2 3">
    <name type="scientific">Paraburkholderia nemoris</name>
    <dbReference type="NCBI Taxonomy" id="2793076"/>
    <lineage>
        <taxon>Bacteria</taxon>
        <taxon>Pseudomonadati</taxon>
        <taxon>Pseudomonadota</taxon>
        <taxon>Betaproteobacteria</taxon>
        <taxon>Burkholderiales</taxon>
        <taxon>Burkholderiaceae</taxon>
        <taxon>Paraburkholderia</taxon>
    </lineage>
</organism>